<gene>
    <name evidence="1" type="ORF">T4E_3122</name>
</gene>
<accession>A0A0V0Y9F4</accession>
<proteinExistence type="predicted"/>
<dbReference type="EMBL" id="JYDU01000038">
    <property type="protein sequence ID" value="KRX96895.1"/>
    <property type="molecule type" value="Genomic_DNA"/>
</dbReference>
<protein>
    <submittedName>
        <fullName evidence="1">Uncharacterized protein</fullName>
    </submittedName>
</protein>
<reference evidence="1 2" key="1">
    <citation type="submission" date="2015-01" db="EMBL/GenBank/DDBJ databases">
        <title>Evolution of Trichinella species and genotypes.</title>
        <authorList>
            <person name="Korhonen P.K."/>
            <person name="Edoardo P."/>
            <person name="Giuseppe L.R."/>
            <person name="Gasser R.B."/>
        </authorList>
    </citation>
    <scope>NUCLEOTIDE SEQUENCE [LARGE SCALE GENOMIC DNA]</scope>
    <source>
        <strain evidence="1">ISS141</strain>
    </source>
</reference>
<evidence type="ECO:0000313" key="1">
    <source>
        <dbReference type="EMBL" id="KRX96895.1"/>
    </source>
</evidence>
<feature type="non-terminal residue" evidence="1">
    <location>
        <position position="1"/>
    </location>
</feature>
<dbReference type="Proteomes" id="UP000054815">
    <property type="component" value="Unassembled WGS sequence"/>
</dbReference>
<organism evidence="1 2">
    <name type="scientific">Trichinella pseudospiralis</name>
    <name type="common">Parasitic roundworm</name>
    <dbReference type="NCBI Taxonomy" id="6337"/>
    <lineage>
        <taxon>Eukaryota</taxon>
        <taxon>Metazoa</taxon>
        <taxon>Ecdysozoa</taxon>
        <taxon>Nematoda</taxon>
        <taxon>Enoplea</taxon>
        <taxon>Dorylaimia</taxon>
        <taxon>Trichinellida</taxon>
        <taxon>Trichinellidae</taxon>
        <taxon>Trichinella</taxon>
    </lineage>
</organism>
<dbReference type="AlphaFoldDB" id="A0A0V0Y9F4"/>
<name>A0A0V0Y9F4_TRIPS</name>
<comment type="caution">
    <text evidence="1">The sequence shown here is derived from an EMBL/GenBank/DDBJ whole genome shotgun (WGS) entry which is preliminary data.</text>
</comment>
<evidence type="ECO:0000313" key="2">
    <source>
        <dbReference type="Proteomes" id="UP000054815"/>
    </source>
</evidence>
<sequence>LSRRTLSRIISRKQKNKWLISNCDDGIKYFFMAVVALFRRTRASYICFISTQRNRQFAQEHM</sequence>